<evidence type="ECO:0000313" key="8">
    <source>
        <dbReference type="Proteomes" id="UP000185984"/>
    </source>
</evidence>
<feature type="transmembrane region" description="Helical" evidence="5">
    <location>
        <begin position="335"/>
        <end position="360"/>
    </location>
</feature>
<comment type="subcellular location">
    <subcellularLocation>
        <location evidence="1">Membrane</location>
        <topology evidence="1">Multi-pass membrane protein</topology>
    </subcellularLocation>
</comment>
<dbReference type="Proteomes" id="UP000185984">
    <property type="component" value="Unassembled WGS sequence"/>
</dbReference>
<dbReference type="STRING" id="247279.NIES1031_02650"/>
<name>A0A1U7HYU0_9CHRO</name>
<evidence type="ECO:0000256" key="3">
    <source>
        <dbReference type="ARBA" id="ARBA00022989"/>
    </source>
</evidence>
<keyword evidence="2 5" id="KW-0812">Transmembrane</keyword>
<gene>
    <name evidence="7" type="ORF">NIES1031_02650</name>
</gene>
<feature type="transmembrane region" description="Helical" evidence="5">
    <location>
        <begin position="63"/>
        <end position="81"/>
    </location>
</feature>
<reference evidence="7 8" key="1">
    <citation type="submission" date="2016-11" db="EMBL/GenBank/DDBJ databases">
        <title>Draft Genome Sequences of Nine Cyanobacterial Strains from Diverse Habitats.</title>
        <authorList>
            <person name="Zhu T."/>
            <person name="Hou S."/>
            <person name="Lu X."/>
            <person name="Hess W.R."/>
        </authorList>
    </citation>
    <scope>NUCLEOTIDE SEQUENCE [LARGE SCALE GENOMIC DNA]</scope>
    <source>
        <strain evidence="7 8">5.2 s.c.1</strain>
    </source>
</reference>
<dbReference type="AlphaFoldDB" id="A0A1U7HYU0"/>
<dbReference type="InterPro" id="IPR007016">
    <property type="entry name" value="O-antigen_ligase-rel_domated"/>
</dbReference>
<dbReference type="OrthoDB" id="484624at2"/>
<sequence>MKPCNFEEKVIWYSILGTYGFYFTGLLYYVPPAIAWILACYLIKKAWLQKDNAFETGKIAIPWEVWVWIIAMAAIEFATIFGHADFNLGRASLIKATFGWAKGWALLAIFPLIGCLSIRPKLVCRAVCLLCLQSLIYLTFCYVASLVSLNISYTAPLNFFGGARLGFFVTFYTIENGWLRLPLFAPWATVVGFVGNVFLPLCLLEKNRRLRWIGIVTSILMCWFSGSRVNMLALPTAWIATQILSSFQRPFLWLTAGFSSLVTGLLAPSLINAIASFKDWMRSLRANSNSDREALDRIAIRRWAEAPITGHGVTDSGPSRIVDVNIGTHNNWTGLLFINGIVGVLALGVSLSCSFISLVVRSQESQTAKSALQILLIIFCNTFVDSLNMTAYLVAPGLIFLGTVFREPLLKQEKRLVLPISS</sequence>
<evidence type="ECO:0000259" key="6">
    <source>
        <dbReference type="Pfam" id="PF04932"/>
    </source>
</evidence>
<keyword evidence="4 5" id="KW-0472">Membrane</keyword>
<dbReference type="RefSeq" id="WP_073547970.1">
    <property type="nucleotide sequence ID" value="NZ_CAWMVK010000012.1"/>
</dbReference>
<evidence type="ECO:0000256" key="4">
    <source>
        <dbReference type="ARBA" id="ARBA00023136"/>
    </source>
</evidence>
<proteinExistence type="predicted"/>
<dbReference type="Pfam" id="PF04932">
    <property type="entry name" value="Wzy_C"/>
    <property type="match status" value="1"/>
</dbReference>
<evidence type="ECO:0000256" key="5">
    <source>
        <dbReference type="SAM" id="Phobius"/>
    </source>
</evidence>
<evidence type="ECO:0000256" key="2">
    <source>
        <dbReference type="ARBA" id="ARBA00022692"/>
    </source>
</evidence>
<dbReference type="GO" id="GO:0016020">
    <property type="term" value="C:membrane"/>
    <property type="evidence" value="ECO:0007669"/>
    <property type="project" value="UniProtKB-SubCell"/>
</dbReference>
<accession>A0A1U7HYU0</accession>
<feature type="transmembrane region" description="Helical" evidence="5">
    <location>
        <begin position="126"/>
        <end position="149"/>
    </location>
</feature>
<comment type="caution">
    <text evidence="7">The sequence shown here is derived from an EMBL/GenBank/DDBJ whole genome shotgun (WGS) entry which is preliminary data.</text>
</comment>
<evidence type="ECO:0000313" key="7">
    <source>
        <dbReference type="EMBL" id="OKH28815.1"/>
    </source>
</evidence>
<feature type="transmembrane region" description="Helical" evidence="5">
    <location>
        <begin position="251"/>
        <end position="275"/>
    </location>
</feature>
<evidence type="ECO:0000256" key="1">
    <source>
        <dbReference type="ARBA" id="ARBA00004141"/>
    </source>
</evidence>
<feature type="transmembrane region" description="Helical" evidence="5">
    <location>
        <begin position="184"/>
        <end position="203"/>
    </location>
</feature>
<feature type="transmembrane region" description="Helical" evidence="5">
    <location>
        <begin position="210"/>
        <end position="231"/>
    </location>
</feature>
<dbReference type="EMBL" id="MRCC01000002">
    <property type="protein sequence ID" value="OKH28815.1"/>
    <property type="molecule type" value="Genomic_DNA"/>
</dbReference>
<feature type="transmembrane region" description="Helical" evidence="5">
    <location>
        <begin position="20"/>
        <end position="43"/>
    </location>
</feature>
<feature type="transmembrane region" description="Helical" evidence="5">
    <location>
        <begin position="372"/>
        <end position="405"/>
    </location>
</feature>
<feature type="transmembrane region" description="Helical" evidence="5">
    <location>
        <begin position="101"/>
        <end position="119"/>
    </location>
</feature>
<feature type="domain" description="O-antigen ligase-related" evidence="6">
    <location>
        <begin position="214"/>
        <end position="347"/>
    </location>
</feature>
<keyword evidence="8" id="KW-1185">Reference proteome</keyword>
<protein>
    <submittedName>
        <fullName evidence="7">Capsular biosynthesis protein</fullName>
    </submittedName>
</protein>
<organism evidence="7 8">
    <name type="scientific">Chroogloeocystis siderophila 5.2 s.c.1</name>
    <dbReference type="NCBI Taxonomy" id="247279"/>
    <lineage>
        <taxon>Bacteria</taxon>
        <taxon>Bacillati</taxon>
        <taxon>Cyanobacteriota</taxon>
        <taxon>Cyanophyceae</taxon>
        <taxon>Oscillatoriophycideae</taxon>
        <taxon>Chroococcales</taxon>
        <taxon>Chroococcaceae</taxon>
        <taxon>Chroogloeocystis</taxon>
    </lineage>
</organism>
<keyword evidence="3 5" id="KW-1133">Transmembrane helix</keyword>